<accession>A0A8S5T3N1</accession>
<protein>
    <submittedName>
        <fullName evidence="1">Tail tube protein</fullName>
    </submittedName>
</protein>
<dbReference type="InterPro" id="IPR018989">
    <property type="entry name" value="DUF2001"/>
</dbReference>
<name>A0A8S5T3N1_9CAUD</name>
<proteinExistence type="predicted"/>
<evidence type="ECO:0000313" key="1">
    <source>
        <dbReference type="EMBL" id="DAF57720.1"/>
    </source>
</evidence>
<dbReference type="Pfam" id="PF09393">
    <property type="entry name" value="DUF2001"/>
    <property type="match status" value="1"/>
</dbReference>
<dbReference type="SUPFAM" id="SSF69279">
    <property type="entry name" value="Phage tail proteins"/>
    <property type="match status" value="1"/>
</dbReference>
<organism evidence="1">
    <name type="scientific">Myoviridae sp. ct31P9</name>
    <dbReference type="NCBI Taxonomy" id="2827657"/>
    <lineage>
        <taxon>Viruses</taxon>
        <taxon>Duplodnaviria</taxon>
        <taxon>Heunggongvirae</taxon>
        <taxon>Uroviricota</taxon>
        <taxon>Caudoviricetes</taxon>
    </lineage>
</organism>
<dbReference type="EMBL" id="BK032738">
    <property type="protein sequence ID" value="DAF57720.1"/>
    <property type="molecule type" value="Genomic_DNA"/>
</dbReference>
<dbReference type="InterPro" id="IPR038628">
    <property type="entry name" value="XkdM-like_sf"/>
</dbReference>
<sequence>MPDAIRTMEAADVISAKLANCYIIVGSTRKLLFQAKDLKATVKKNKKQVAILGRMMKGNKSTSLEGSGKLTIYKNTSMFDDMIENMMKSGTDTYFDMQVTNEDPTSHAGSQTVILKGCNIDEGTVANFNADGEWLEDEINFTFEDVKWATKFKELDGMKA</sequence>
<reference evidence="1" key="1">
    <citation type="journal article" date="2021" name="Proc. Natl. Acad. Sci. U.S.A.">
        <title>A Catalog of Tens of Thousands of Viruses from Human Metagenomes Reveals Hidden Associations with Chronic Diseases.</title>
        <authorList>
            <person name="Tisza M.J."/>
            <person name="Buck C.B."/>
        </authorList>
    </citation>
    <scope>NUCLEOTIDE SEQUENCE</scope>
    <source>
        <strain evidence="1">Ct31P9</strain>
    </source>
</reference>
<dbReference type="Gene3D" id="2.30.110.40">
    <property type="entry name" value="Phage tail tube protein"/>
    <property type="match status" value="1"/>
</dbReference>